<keyword evidence="2" id="KW-0378">Hydrolase</keyword>
<dbReference type="Proteomes" id="UP000267342">
    <property type="component" value="Chromosome"/>
</dbReference>
<name>A0A348HBY1_9GAMM</name>
<sequence length="168" mass="18319">MIRWLSRIARWAIALTLVSASIAVADPIASSGEWQKLTSRYPVLPDASDAAISMVLRSNFTLNTAEPSLVIDVSRHPLPLCAADTDTGLDMTLLGDGTLNGRVQTFGYRCMGGQMTIMAWPIQQPATYWKEQIMAQQPLSLSVAGIDFLSANTNGKRAMSVANRIFME</sequence>
<evidence type="ECO:0000313" key="3">
    <source>
        <dbReference type="Proteomes" id="UP000267342"/>
    </source>
</evidence>
<dbReference type="GO" id="GO:0006508">
    <property type="term" value="P:proteolysis"/>
    <property type="evidence" value="ECO:0007669"/>
    <property type="project" value="UniProtKB-KW"/>
</dbReference>
<dbReference type="STRING" id="1123510.GCA_000620025_00549"/>
<protein>
    <submittedName>
        <fullName evidence="2">Putative intracellular protease/amidase</fullName>
    </submittedName>
</protein>
<reference evidence="2 3" key="1">
    <citation type="submission" date="2018-09" db="EMBL/GenBank/DDBJ databases">
        <title>Zymobacter palmae IAM14233 (=T109) whole genome analysis.</title>
        <authorList>
            <person name="Yanase H."/>
        </authorList>
    </citation>
    <scope>NUCLEOTIDE SEQUENCE [LARGE SCALE GENOMIC DNA]</scope>
    <source>
        <strain evidence="2 3">IAM14233</strain>
    </source>
</reference>
<proteinExistence type="predicted"/>
<gene>
    <name evidence="2" type="ORF">ZBT109_0343</name>
</gene>
<feature type="signal peptide" evidence="1">
    <location>
        <begin position="1"/>
        <end position="25"/>
    </location>
</feature>
<keyword evidence="1" id="KW-0732">Signal</keyword>
<accession>A0A348HBY1</accession>
<keyword evidence="2" id="KW-0645">Protease</keyword>
<dbReference type="AlphaFoldDB" id="A0A348HBY1"/>
<dbReference type="EMBL" id="AP018933">
    <property type="protein sequence ID" value="BBG29133.1"/>
    <property type="molecule type" value="Genomic_DNA"/>
</dbReference>
<feature type="chain" id="PRO_5017070989" evidence="1">
    <location>
        <begin position="26"/>
        <end position="168"/>
    </location>
</feature>
<dbReference type="GO" id="GO:0008233">
    <property type="term" value="F:peptidase activity"/>
    <property type="evidence" value="ECO:0007669"/>
    <property type="project" value="UniProtKB-KW"/>
</dbReference>
<evidence type="ECO:0000256" key="1">
    <source>
        <dbReference type="SAM" id="SignalP"/>
    </source>
</evidence>
<dbReference type="RefSeq" id="WP_027704541.1">
    <property type="nucleotide sequence ID" value="NZ_AP018933.1"/>
</dbReference>
<evidence type="ECO:0000313" key="2">
    <source>
        <dbReference type="EMBL" id="BBG29133.1"/>
    </source>
</evidence>
<keyword evidence="3" id="KW-1185">Reference proteome</keyword>
<dbReference type="KEGG" id="zpl:ZBT109_0343"/>
<organism evidence="2 3">
    <name type="scientific">Zymobacter palmae</name>
    <dbReference type="NCBI Taxonomy" id="33074"/>
    <lineage>
        <taxon>Bacteria</taxon>
        <taxon>Pseudomonadati</taxon>
        <taxon>Pseudomonadota</taxon>
        <taxon>Gammaproteobacteria</taxon>
        <taxon>Oceanospirillales</taxon>
        <taxon>Halomonadaceae</taxon>
        <taxon>Zymobacter group</taxon>
        <taxon>Zymobacter</taxon>
    </lineage>
</organism>